<gene>
    <name evidence="6" type="ORF">JWS13_30005</name>
</gene>
<dbReference type="EMBL" id="CP070619">
    <property type="protein sequence ID" value="QSE92540.1"/>
    <property type="molecule type" value="Genomic_DNA"/>
</dbReference>
<dbReference type="PANTHER" id="PTHR30055">
    <property type="entry name" value="HTH-TYPE TRANSCRIPTIONAL REGULATOR RUTR"/>
    <property type="match status" value="1"/>
</dbReference>
<dbReference type="Gene3D" id="1.10.357.10">
    <property type="entry name" value="Tetracycline Repressor, domain 2"/>
    <property type="match status" value="1"/>
</dbReference>
<accession>A0A974W8F5</accession>
<dbReference type="InterPro" id="IPR050109">
    <property type="entry name" value="HTH-type_TetR-like_transc_reg"/>
</dbReference>
<evidence type="ECO:0000256" key="4">
    <source>
        <dbReference type="PROSITE-ProRule" id="PRU00335"/>
    </source>
</evidence>
<keyword evidence="1" id="KW-0805">Transcription regulation</keyword>
<keyword evidence="3" id="KW-0804">Transcription</keyword>
<evidence type="ECO:0000256" key="1">
    <source>
        <dbReference type="ARBA" id="ARBA00023015"/>
    </source>
</evidence>
<dbReference type="PRINTS" id="PR00455">
    <property type="entry name" value="HTHTETR"/>
</dbReference>
<feature type="DNA-binding region" description="H-T-H motif" evidence="4">
    <location>
        <begin position="33"/>
        <end position="52"/>
    </location>
</feature>
<feature type="domain" description="HTH tetR-type" evidence="5">
    <location>
        <begin position="10"/>
        <end position="70"/>
    </location>
</feature>
<dbReference type="PROSITE" id="PS50977">
    <property type="entry name" value="HTH_TETR_2"/>
    <property type="match status" value="1"/>
</dbReference>
<dbReference type="RefSeq" id="WP_206009008.1">
    <property type="nucleotide sequence ID" value="NZ_CP070619.1"/>
</dbReference>
<dbReference type="InterPro" id="IPR001647">
    <property type="entry name" value="HTH_TetR"/>
</dbReference>
<evidence type="ECO:0000259" key="5">
    <source>
        <dbReference type="PROSITE" id="PS50977"/>
    </source>
</evidence>
<dbReference type="PANTHER" id="PTHR30055:SF234">
    <property type="entry name" value="HTH-TYPE TRANSCRIPTIONAL REGULATOR BETI"/>
    <property type="match status" value="1"/>
</dbReference>
<organism evidence="6 7">
    <name type="scientific">Rhodococcus pseudokoreensis</name>
    <dbReference type="NCBI Taxonomy" id="2811421"/>
    <lineage>
        <taxon>Bacteria</taxon>
        <taxon>Bacillati</taxon>
        <taxon>Actinomycetota</taxon>
        <taxon>Actinomycetes</taxon>
        <taxon>Mycobacteriales</taxon>
        <taxon>Nocardiaceae</taxon>
        <taxon>Rhodococcus</taxon>
    </lineage>
</organism>
<evidence type="ECO:0000256" key="2">
    <source>
        <dbReference type="ARBA" id="ARBA00023125"/>
    </source>
</evidence>
<evidence type="ECO:0000313" key="6">
    <source>
        <dbReference type="EMBL" id="QSE92540.1"/>
    </source>
</evidence>
<proteinExistence type="predicted"/>
<dbReference type="Pfam" id="PF00440">
    <property type="entry name" value="TetR_N"/>
    <property type="match status" value="1"/>
</dbReference>
<reference evidence="6 7" key="1">
    <citation type="journal article" date="2021" name="Microbiol. Resour. Announc.">
        <title>Complete Genome Sequences of Two Rhodococcus sp. Strains with Large and Linear Chromosomes, Isolated from Apple Rhizosphere.</title>
        <authorList>
            <person name="Benning S."/>
            <person name="Brugnone N."/>
            <person name="Siani R."/>
            <person name="Kublik S."/>
            <person name="Schloter M."/>
            <person name="Rad V."/>
        </authorList>
    </citation>
    <scope>NUCLEOTIDE SEQUENCE [LARGE SCALE GENOMIC DNA]</scope>
    <source>
        <strain evidence="6 7">R79</strain>
    </source>
</reference>
<name>A0A974W8F5_9NOCA</name>
<keyword evidence="7" id="KW-1185">Reference proteome</keyword>
<dbReference type="Proteomes" id="UP000662986">
    <property type="component" value="Chromosome"/>
</dbReference>
<sequence length="199" mass="22252">MNAPEDSSRTGTRERIPAVALKLFAEKGYDATSMREIAEQLNMTKAALYYHFDSKEDIVRVLVAGLLEQIVELVDWARTQQRGSDLRMEVLSRWHDIMQARGLALFRFAVANNRVFKEAGPDKLSMTRHLADLYDILTPTDATVEDRLRIRLALMSMNMAGIAANTIDASDDEILSAARKIASELMPGDLDHDSGVDGR</sequence>
<protein>
    <submittedName>
        <fullName evidence="6">TetR/AcrR family transcriptional regulator</fullName>
    </submittedName>
</protein>
<keyword evidence="2 4" id="KW-0238">DNA-binding</keyword>
<dbReference type="InterPro" id="IPR009057">
    <property type="entry name" value="Homeodomain-like_sf"/>
</dbReference>
<dbReference type="SUPFAM" id="SSF46689">
    <property type="entry name" value="Homeodomain-like"/>
    <property type="match status" value="1"/>
</dbReference>
<reference evidence="6 7" key="2">
    <citation type="journal article" date="2022" name="Arch. Microbiol.">
        <title>Rhodococcus pseudokoreensis sp. nov. isolated from the rhizosphere of young M26 apple rootstocks.</title>
        <authorList>
            <person name="Kampfer P."/>
            <person name="Glaeser S.P."/>
            <person name="Blom J."/>
            <person name="Wolf J."/>
            <person name="Benning S."/>
            <person name="Schloter M."/>
            <person name="Neumann-Schaal M."/>
        </authorList>
    </citation>
    <scope>NUCLEOTIDE SEQUENCE [LARGE SCALE GENOMIC DNA]</scope>
    <source>
        <strain evidence="6 7">R79</strain>
    </source>
</reference>
<evidence type="ECO:0000256" key="3">
    <source>
        <dbReference type="ARBA" id="ARBA00023163"/>
    </source>
</evidence>
<evidence type="ECO:0000313" key="7">
    <source>
        <dbReference type="Proteomes" id="UP000662986"/>
    </source>
</evidence>